<dbReference type="RefSeq" id="WP_043191771.1">
    <property type="nucleotide sequence ID" value="NZ_CP009533.1"/>
</dbReference>
<dbReference type="CDD" id="cd12164">
    <property type="entry name" value="GDH_like_2"/>
    <property type="match status" value="1"/>
</dbReference>
<keyword evidence="5" id="KW-1185">Reference proteome</keyword>
<dbReference type="STRING" id="216142.LT40_15510"/>
<sequence>MTLLFKVPDERASVWKALFAEHAPDIPVRFWPDIGDPAQVRYFAAWQPPADLYERFTELEVVFATSAGVDQFDLAHVPDLVSVVRMLDPGIAQGIIEYAGFAVLGLHRQLPTYLQQQREGVWKAHPLLAASKRRVGVMGLGNLGQATLNTLRPFGFALSGWSRTLKTLPGVQCYGGLEQLPDFLGSCDILLCLLPLTHDTAGILNAQTFAALPAGASLINLGRGGHLVEADLLAALDSGHLAHAIVDVLQEEPPRSDHPFLDHPKIWLTPHIGAMTDPHSAFEVLLENIRRHQRGEDMVGLVEPGTGY</sequence>
<keyword evidence="1" id="KW-0560">Oxidoreductase</keyword>
<dbReference type="Pfam" id="PF02826">
    <property type="entry name" value="2-Hacid_dh_C"/>
    <property type="match status" value="1"/>
</dbReference>
<evidence type="ECO:0000256" key="2">
    <source>
        <dbReference type="ARBA" id="ARBA00023027"/>
    </source>
</evidence>
<dbReference type="PANTHER" id="PTHR10996:SF114">
    <property type="entry name" value="GLYOXYLATE_HYDROXYPYRUVATE REDUCTASE A"/>
    <property type="match status" value="1"/>
</dbReference>
<organism evidence="4 5">
    <name type="scientific">Pseudomonas rhizosphaerae</name>
    <dbReference type="NCBI Taxonomy" id="216142"/>
    <lineage>
        <taxon>Bacteria</taxon>
        <taxon>Pseudomonadati</taxon>
        <taxon>Pseudomonadota</taxon>
        <taxon>Gammaproteobacteria</taxon>
        <taxon>Pseudomonadales</taxon>
        <taxon>Pseudomonadaceae</taxon>
        <taxon>Pseudomonas</taxon>
    </lineage>
</organism>
<dbReference type="Proteomes" id="UP000029499">
    <property type="component" value="Chromosome"/>
</dbReference>
<evidence type="ECO:0000313" key="5">
    <source>
        <dbReference type="Proteomes" id="UP000029499"/>
    </source>
</evidence>
<evidence type="ECO:0000259" key="3">
    <source>
        <dbReference type="Pfam" id="PF02826"/>
    </source>
</evidence>
<dbReference type="GO" id="GO:0016618">
    <property type="term" value="F:hydroxypyruvate reductase [NAD(P)H] activity"/>
    <property type="evidence" value="ECO:0007669"/>
    <property type="project" value="TreeGrafter"/>
</dbReference>
<gene>
    <name evidence="4" type="ORF">LT40_15510</name>
</gene>
<feature type="domain" description="D-isomer specific 2-hydroxyacid dehydrogenase NAD-binding" evidence="3">
    <location>
        <begin position="103"/>
        <end position="273"/>
    </location>
</feature>
<protein>
    <submittedName>
        <fullName evidence="4">2-hydroxyacid dehydrogenase</fullName>
    </submittedName>
</protein>
<dbReference type="GO" id="GO:0005829">
    <property type="term" value="C:cytosol"/>
    <property type="evidence" value="ECO:0007669"/>
    <property type="project" value="TreeGrafter"/>
</dbReference>
<keyword evidence="2" id="KW-0520">NAD</keyword>
<dbReference type="AlphaFoldDB" id="A0A089ZR40"/>
<dbReference type="PANTHER" id="PTHR10996">
    <property type="entry name" value="2-HYDROXYACID DEHYDROGENASE-RELATED"/>
    <property type="match status" value="1"/>
</dbReference>
<proteinExistence type="predicted"/>
<dbReference type="Gene3D" id="3.40.50.720">
    <property type="entry name" value="NAD(P)-binding Rossmann-like Domain"/>
    <property type="match status" value="2"/>
</dbReference>
<dbReference type="GO" id="GO:0030267">
    <property type="term" value="F:glyoxylate reductase (NADPH) activity"/>
    <property type="evidence" value="ECO:0007669"/>
    <property type="project" value="TreeGrafter"/>
</dbReference>
<evidence type="ECO:0000313" key="4">
    <source>
        <dbReference type="EMBL" id="AIS18716.1"/>
    </source>
</evidence>
<dbReference type="SUPFAM" id="SSF52283">
    <property type="entry name" value="Formate/glycerate dehydrogenase catalytic domain-like"/>
    <property type="match status" value="1"/>
</dbReference>
<name>A0A089ZR40_9PSED</name>
<accession>A0A089ZR40</accession>
<dbReference type="KEGG" id="prh:LT40_15510"/>
<dbReference type="InterPro" id="IPR036291">
    <property type="entry name" value="NAD(P)-bd_dom_sf"/>
</dbReference>
<dbReference type="SUPFAM" id="SSF51735">
    <property type="entry name" value="NAD(P)-binding Rossmann-fold domains"/>
    <property type="match status" value="1"/>
</dbReference>
<dbReference type="OrthoDB" id="9787219at2"/>
<dbReference type="InterPro" id="IPR006140">
    <property type="entry name" value="D-isomer_DH_NAD-bd"/>
</dbReference>
<dbReference type="eggNOG" id="COG0111">
    <property type="taxonomic scope" value="Bacteria"/>
</dbReference>
<dbReference type="HOGENOM" id="CLU_019796_1_0_6"/>
<dbReference type="EMBL" id="CP009533">
    <property type="protein sequence ID" value="AIS18716.1"/>
    <property type="molecule type" value="Genomic_DNA"/>
</dbReference>
<dbReference type="GO" id="GO:0051287">
    <property type="term" value="F:NAD binding"/>
    <property type="evidence" value="ECO:0007669"/>
    <property type="project" value="InterPro"/>
</dbReference>
<reference evidence="4 5" key="1">
    <citation type="journal article" date="2015" name="J. Biotechnol.">
        <title>Complete genome sequence of Pseudomonas rhizosphaerae IH5T (=DSM 16299T), a phosphate-solubilizing rhizobacterium for bacterial biofertilizer.</title>
        <authorList>
            <person name="Kwak Y."/>
            <person name="Jung B.K."/>
            <person name="Shin J.H."/>
        </authorList>
    </citation>
    <scope>NUCLEOTIDE SEQUENCE [LARGE SCALE GENOMIC DNA]</scope>
    <source>
        <strain evidence="4">DSM 16299</strain>
    </source>
</reference>
<evidence type="ECO:0000256" key="1">
    <source>
        <dbReference type="ARBA" id="ARBA00023002"/>
    </source>
</evidence>
<dbReference type="InterPro" id="IPR050223">
    <property type="entry name" value="D-isomer_2-hydroxyacid_DH"/>
</dbReference>